<evidence type="ECO:0000259" key="11">
    <source>
        <dbReference type="PROSITE" id="PS51082"/>
    </source>
</evidence>
<dbReference type="AlphaFoldDB" id="A0A0L0HVC8"/>
<dbReference type="OrthoDB" id="8963340at2759"/>
<dbReference type="SMART" id="SM00461">
    <property type="entry name" value="WH1"/>
    <property type="match status" value="1"/>
</dbReference>
<dbReference type="GO" id="GO:0007015">
    <property type="term" value="P:actin filament organization"/>
    <property type="evidence" value="ECO:0007669"/>
    <property type="project" value="InterPro"/>
</dbReference>
<dbReference type="GeneID" id="27684257"/>
<proteinExistence type="predicted"/>
<gene>
    <name evidence="12" type="ORF">SPPG_00537</name>
</gene>
<dbReference type="Pfam" id="PF00786">
    <property type="entry name" value="PBD"/>
    <property type="match status" value="1"/>
</dbReference>
<keyword evidence="3" id="KW-0963">Cytoplasm</keyword>
<dbReference type="SUPFAM" id="SSF50729">
    <property type="entry name" value="PH domain-like"/>
    <property type="match status" value="1"/>
</dbReference>
<feature type="compositionally biased region" description="Basic and acidic residues" evidence="8">
    <location>
        <begin position="424"/>
        <end position="456"/>
    </location>
</feature>
<dbReference type="GO" id="GO:0003779">
    <property type="term" value="F:actin binding"/>
    <property type="evidence" value="ECO:0007669"/>
    <property type="project" value="InterPro"/>
</dbReference>
<dbReference type="InterPro" id="IPR033927">
    <property type="entry name" value="WASPfam_EVH1"/>
</dbReference>
<protein>
    <recommendedName>
        <fullName evidence="14">WH1 domain-containing protein</fullName>
    </recommendedName>
</protein>
<evidence type="ECO:0000256" key="2">
    <source>
        <dbReference type="ARBA" id="ARBA00004245"/>
    </source>
</evidence>
<evidence type="ECO:0000256" key="1">
    <source>
        <dbReference type="ARBA" id="ARBA00004123"/>
    </source>
</evidence>
<evidence type="ECO:0000259" key="9">
    <source>
        <dbReference type="PROSITE" id="PS50108"/>
    </source>
</evidence>
<feature type="compositionally biased region" description="Pro residues" evidence="8">
    <location>
        <begin position="361"/>
        <end position="396"/>
    </location>
</feature>
<organism evidence="12 13">
    <name type="scientific">Spizellomyces punctatus (strain DAOM BR117)</name>
    <dbReference type="NCBI Taxonomy" id="645134"/>
    <lineage>
        <taxon>Eukaryota</taxon>
        <taxon>Fungi</taxon>
        <taxon>Fungi incertae sedis</taxon>
        <taxon>Chytridiomycota</taxon>
        <taxon>Chytridiomycota incertae sedis</taxon>
        <taxon>Chytridiomycetes</taxon>
        <taxon>Spizellomycetales</taxon>
        <taxon>Spizellomycetaceae</taxon>
        <taxon>Spizellomyces</taxon>
    </lineage>
</organism>
<dbReference type="STRING" id="645134.A0A0L0HVC8"/>
<dbReference type="GO" id="GO:0005856">
    <property type="term" value="C:cytoskeleton"/>
    <property type="evidence" value="ECO:0007669"/>
    <property type="project" value="UniProtKB-SubCell"/>
</dbReference>
<dbReference type="InterPro" id="IPR000095">
    <property type="entry name" value="CRIB_dom"/>
</dbReference>
<keyword evidence="13" id="KW-1185">Reference proteome</keyword>
<feature type="domain" description="WH2" evidence="11">
    <location>
        <begin position="404"/>
        <end position="424"/>
    </location>
</feature>
<dbReference type="eggNOG" id="KOG3671">
    <property type="taxonomic scope" value="Eukaryota"/>
</dbReference>
<dbReference type="Gene3D" id="3.90.810.10">
    <property type="entry name" value="CRIB domain"/>
    <property type="match status" value="1"/>
</dbReference>
<evidence type="ECO:0000256" key="6">
    <source>
        <dbReference type="ARBA" id="ARBA00023212"/>
    </source>
</evidence>
<evidence type="ECO:0000256" key="4">
    <source>
        <dbReference type="ARBA" id="ARBA00022553"/>
    </source>
</evidence>
<evidence type="ECO:0000313" key="13">
    <source>
        <dbReference type="Proteomes" id="UP000053201"/>
    </source>
</evidence>
<dbReference type="SMART" id="SM00285">
    <property type="entry name" value="PBD"/>
    <property type="match status" value="1"/>
</dbReference>
<accession>A0A0L0HVC8</accession>
<evidence type="ECO:0000256" key="5">
    <source>
        <dbReference type="ARBA" id="ARBA00022737"/>
    </source>
</evidence>
<dbReference type="VEuPathDB" id="FungiDB:SPPG_00537"/>
<feature type="domain" description="WH1" evidence="10">
    <location>
        <begin position="15"/>
        <end position="122"/>
    </location>
</feature>
<dbReference type="OMA" id="EYNQDRK"/>
<dbReference type="PROSITE" id="PS50108">
    <property type="entry name" value="CRIB"/>
    <property type="match status" value="1"/>
</dbReference>
<reference evidence="12 13" key="1">
    <citation type="submission" date="2009-08" db="EMBL/GenBank/DDBJ databases">
        <title>The Genome Sequence of Spizellomyces punctatus strain DAOM BR117.</title>
        <authorList>
            <consortium name="The Broad Institute Genome Sequencing Platform"/>
            <person name="Russ C."/>
            <person name="Cuomo C."/>
            <person name="Shea T."/>
            <person name="Young S.K."/>
            <person name="Zeng Q."/>
            <person name="Koehrsen M."/>
            <person name="Haas B."/>
            <person name="Borodovsky M."/>
            <person name="Guigo R."/>
            <person name="Alvarado L."/>
            <person name="Berlin A."/>
            <person name="Bochicchio J."/>
            <person name="Borenstein D."/>
            <person name="Chapman S."/>
            <person name="Chen Z."/>
            <person name="Engels R."/>
            <person name="Freedman E."/>
            <person name="Gellesch M."/>
            <person name="Goldberg J."/>
            <person name="Griggs A."/>
            <person name="Gujja S."/>
            <person name="Heiman D."/>
            <person name="Hepburn T."/>
            <person name="Howarth C."/>
            <person name="Jen D."/>
            <person name="Larson L."/>
            <person name="Lewis B."/>
            <person name="Mehta T."/>
            <person name="Park D."/>
            <person name="Pearson M."/>
            <person name="Roberts A."/>
            <person name="Saif S."/>
            <person name="Shenoy N."/>
            <person name="Sisk P."/>
            <person name="Stolte C."/>
            <person name="Sykes S."/>
            <person name="Thomson T."/>
            <person name="Walk T."/>
            <person name="White J."/>
            <person name="Yandava C."/>
            <person name="Burger G."/>
            <person name="Gray M.W."/>
            <person name="Holland P.W.H."/>
            <person name="King N."/>
            <person name="Lang F.B.F."/>
            <person name="Roger A.J."/>
            <person name="Ruiz-Trillo I."/>
            <person name="Lander E."/>
            <person name="Nusbaum C."/>
        </authorList>
    </citation>
    <scope>NUCLEOTIDE SEQUENCE [LARGE SCALE GENOMIC DNA]</scope>
    <source>
        <strain evidence="12 13">DAOM BR117</strain>
    </source>
</reference>
<feature type="compositionally biased region" description="Pro residues" evidence="8">
    <location>
        <begin position="131"/>
        <end position="145"/>
    </location>
</feature>
<keyword evidence="4" id="KW-0597">Phosphoprotein</keyword>
<dbReference type="PROSITE" id="PS51082">
    <property type="entry name" value="WH2"/>
    <property type="match status" value="1"/>
</dbReference>
<feature type="region of interest" description="Disordered" evidence="8">
    <location>
        <begin position="117"/>
        <end position="201"/>
    </location>
</feature>
<dbReference type="PROSITE" id="PS50229">
    <property type="entry name" value="WH1"/>
    <property type="match status" value="1"/>
</dbReference>
<dbReference type="InterPro" id="IPR011026">
    <property type="entry name" value="WAS_C"/>
</dbReference>
<feature type="compositionally biased region" description="Acidic residues" evidence="8">
    <location>
        <begin position="459"/>
        <end position="473"/>
    </location>
</feature>
<keyword evidence="7" id="KW-0539">Nucleus</keyword>
<dbReference type="InterPro" id="IPR000697">
    <property type="entry name" value="WH1/EVH1_dom"/>
</dbReference>
<feature type="region of interest" description="Disordered" evidence="8">
    <location>
        <begin position="262"/>
        <end position="473"/>
    </location>
</feature>
<dbReference type="InParanoid" id="A0A0L0HVC8"/>
<evidence type="ECO:0000256" key="3">
    <source>
        <dbReference type="ARBA" id="ARBA00022490"/>
    </source>
</evidence>
<dbReference type="Gene3D" id="2.30.29.30">
    <property type="entry name" value="Pleckstrin-homology domain (PH domain)/Phosphotyrosine-binding domain (PTB)"/>
    <property type="match status" value="1"/>
</dbReference>
<feature type="compositionally biased region" description="Basic residues" evidence="8">
    <location>
        <begin position="183"/>
        <end position="192"/>
    </location>
</feature>
<feature type="compositionally biased region" description="Low complexity" evidence="8">
    <location>
        <begin position="275"/>
        <end position="289"/>
    </location>
</feature>
<evidence type="ECO:0000259" key="10">
    <source>
        <dbReference type="PROSITE" id="PS50229"/>
    </source>
</evidence>
<evidence type="ECO:0000256" key="8">
    <source>
        <dbReference type="SAM" id="MobiDB-lite"/>
    </source>
</evidence>
<dbReference type="SUPFAM" id="SSF47912">
    <property type="entry name" value="Wiscott-Aldrich syndrome protein, WASP, C-terminal domain"/>
    <property type="match status" value="1"/>
</dbReference>
<sequence length="473" mass="49833">MPGTLLPEDNRSIRTAARGLEVLASTAARLYTSQQNEWSYTGNVGAIVLGRKQNAGFALQLIEVPAGRILWEYDVTDDVKYQKDRPFFHSFVGPDSMIGISFADESEASDFYDTFNRKESHAPPATATATPPQPPFRPQPAPPQVPSTSPTPSGIVPSPSADSIRSMKTDSARSSRIFSGSLRKTKSDKKRGKLDASQISAPSNFQHITHVGYNPKSGFTAHNIPKEWQAIFAKAGITEEQLQDKKTAKFVKNFMKQYTAEGGVGAKPSLPARDTSPAISAPPAIPNAGGATGGRRAPPPPPPTRRNPPPPPPSRAAAPPPEPPRRATPAVPTPAPPPPARHVPAPPPPVASYQEVSPSSGGPPPPPPPPAFGAPPPPPPPRSDGPSAPAAPPRTPAAPSGGLDRGDLLASIRAAGGIGALKTVQKDESTTPPEPVDRGDSIAEALRRALEDRRPALADSDDDDDDDDDDGDW</sequence>
<feature type="compositionally biased region" description="Pro residues" evidence="8">
    <location>
        <begin position="331"/>
        <end position="350"/>
    </location>
</feature>
<dbReference type="EMBL" id="KQ257450">
    <property type="protein sequence ID" value="KND04834.1"/>
    <property type="molecule type" value="Genomic_DNA"/>
</dbReference>
<feature type="domain" description="CRIB" evidence="9">
    <location>
        <begin position="199"/>
        <end position="212"/>
    </location>
</feature>
<dbReference type="Gene3D" id="6.10.280.150">
    <property type="match status" value="1"/>
</dbReference>
<name>A0A0L0HVC8_SPIPD</name>
<dbReference type="Pfam" id="PF00568">
    <property type="entry name" value="WH1"/>
    <property type="match status" value="1"/>
</dbReference>
<dbReference type="RefSeq" id="XP_016612873.1">
    <property type="nucleotide sequence ID" value="XM_016748861.1"/>
</dbReference>
<dbReference type="Proteomes" id="UP000053201">
    <property type="component" value="Unassembled WGS sequence"/>
</dbReference>
<dbReference type="GO" id="GO:0005634">
    <property type="term" value="C:nucleus"/>
    <property type="evidence" value="ECO:0007669"/>
    <property type="project" value="UniProtKB-SubCell"/>
</dbReference>
<evidence type="ECO:0000313" key="12">
    <source>
        <dbReference type="EMBL" id="KND04834.1"/>
    </source>
</evidence>
<comment type="subcellular location">
    <subcellularLocation>
        <location evidence="2">Cytoplasm</location>
        <location evidence="2">Cytoskeleton</location>
    </subcellularLocation>
    <subcellularLocation>
        <location evidence="1">Nucleus</location>
    </subcellularLocation>
</comment>
<dbReference type="InterPro" id="IPR011993">
    <property type="entry name" value="PH-like_dom_sf"/>
</dbReference>
<feature type="compositionally biased region" description="Pro residues" evidence="8">
    <location>
        <begin position="297"/>
        <end position="322"/>
    </location>
</feature>
<evidence type="ECO:0000256" key="7">
    <source>
        <dbReference type="ARBA" id="ARBA00023242"/>
    </source>
</evidence>
<dbReference type="CDD" id="cd01205">
    <property type="entry name" value="EVH1_WASP-like"/>
    <property type="match status" value="1"/>
</dbReference>
<keyword evidence="6" id="KW-0206">Cytoskeleton</keyword>
<evidence type="ECO:0008006" key="14">
    <source>
        <dbReference type="Google" id="ProtNLM"/>
    </source>
</evidence>
<dbReference type="InterPro" id="IPR036936">
    <property type="entry name" value="CRIB_dom_sf"/>
</dbReference>
<keyword evidence="5" id="KW-0677">Repeat</keyword>
<dbReference type="InterPro" id="IPR003124">
    <property type="entry name" value="WH2_dom"/>
</dbReference>